<evidence type="ECO:0000256" key="4">
    <source>
        <dbReference type="ARBA" id="ARBA00023136"/>
    </source>
</evidence>
<dbReference type="PANTHER" id="PTHR47737:SF1">
    <property type="entry name" value="GLYCINE BETAINE_PROLINE BETAINE TRANSPORT SYSTEM PERMEASE PROTEIN PROW"/>
    <property type="match status" value="1"/>
</dbReference>
<protein>
    <submittedName>
        <fullName evidence="6">Substrate-binding region of ABC-type glycine betaine transport system</fullName>
    </submittedName>
</protein>
<name>A4J1R6_DESRM</name>
<accession>A4J1R6</accession>
<evidence type="ECO:0000256" key="2">
    <source>
        <dbReference type="ARBA" id="ARBA00022448"/>
    </source>
</evidence>
<dbReference type="Proteomes" id="UP000001556">
    <property type="component" value="Chromosome"/>
</dbReference>
<gene>
    <name evidence="6" type="ordered locus">Dred_0473</name>
</gene>
<dbReference type="eggNOG" id="COG2113">
    <property type="taxonomic scope" value="Bacteria"/>
</dbReference>
<dbReference type="KEGG" id="drm:Dred_0473"/>
<feature type="domain" description="ABC-type glycine betaine transport system substrate-binding" evidence="5">
    <location>
        <begin position="35"/>
        <end position="274"/>
    </location>
</feature>
<dbReference type="PROSITE" id="PS51257">
    <property type="entry name" value="PROKAR_LIPOPROTEIN"/>
    <property type="match status" value="1"/>
</dbReference>
<comment type="subcellular location">
    <subcellularLocation>
        <location evidence="1">Cell membrane</location>
    </subcellularLocation>
</comment>
<evidence type="ECO:0000313" key="7">
    <source>
        <dbReference type="Proteomes" id="UP000001556"/>
    </source>
</evidence>
<dbReference type="GO" id="GO:0031460">
    <property type="term" value="P:glycine betaine transport"/>
    <property type="evidence" value="ECO:0007669"/>
    <property type="project" value="TreeGrafter"/>
</dbReference>
<dbReference type="InterPro" id="IPR007210">
    <property type="entry name" value="ABC_Gly_betaine_transp_sub-bd"/>
</dbReference>
<dbReference type="GO" id="GO:0015226">
    <property type="term" value="F:carnitine transmembrane transporter activity"/>
    <property type="evidence" value="ECO:0007669"/>
    <property type="project" value="TreeGrafter"/>
</dbReference>
<keyword evidence="2" id="KW-0813">Transport</keyword>
<dbReference type="Gene3D" id="3.40.190.100">
    <property type="entry name" value="Glycine betaine-binding periplasmic protein, domain 2"/>
    <property type="match status" value="1"/>
</dbReference>
<dbReference type="GO" id="GO:0005275">
    <property type="term" value="F:amine transmembrane transporter activity"/>
    <property type="evidence" value="ECO:0007669"/>
    <property type="project" value="TreeGrafter"/>
</dbReference>
<dbReference type="Gene3D" id="3.40.190.10">
    <property type="entry name" value="Periplasmic binding protein-like II"/>
    <property type="match status" value="1"/>
</dbReference>
<dbReference type="GO" id="GO:0043190">
    <property type="term" value="C:ATP-binding cassette (ABC) transporter complex"/>
    <property type="evidence" value="ECO:0007669"/>
    <property type="project" value="InterPro"/>
</dbReference>
<dbReference type="SUPFAM" id="SSF53850">
    <property type="entry name" value="Periplasmic binding protein-like II"/>
    <property type="match status" value="1"/>
</dbReference>
<evidence type="ECO:0000313" key="6">
    <source>
        <dbReference type="EMBL" id="ABO49019.1"/>
    </source>
</evidence>
<organism evidence="6 7">
    <name type="scientific">Desulforamulus reducens (strain ATCC BAA-1160 / DSM 100696 / MI-1)</name>
    <name type="common">Desulfotomaculum reducens</name>
    <dbReference type="NCBI Taxonomy" id="349161"/>
    <lineage>
        <taxon>Bacteria</taxon>
        <taxon>Bacillati</taxon>
        <taxon>Bacillota</taxon>
        <taxon>Clostridia</taxon>
        <taxon>Eubacteriales</taxon>
        <taxon>Peptococcaceae</taxon>
        <taxon>Desulforamulus</taxon>
    </lineage>
</organism>
<sequence>MERSKRVMWLVLLLIFVLIAGGCGTSSAEKDAKGTITIGLNNWPENIAVSNMWKILLEEKGYKVELSAMEKSPVWAGIAKGDLDIAPEVWLPQTDEPLYNEYKDQLELHEAWYEGTALGLVVPAYMDINSIEDLDKLGINTIVGIDPGASMMKLTKKLIKEYGLNYELIESSEPAMMSELTKAYKEKKPVVVTLWSPHWAFSEFDLKYLKDPKKIFGDQENIYFMTRKEFGKDYPEVLKWMNKWHMDDQSLGQLMATINKTNSPEEGAKQWIKENRNLTNQWFE</sequence>
<dbReference type="CDD" id="cd13639">
    <property type="entry name" value="PBP2_OpuAC_like"/>
    <property type="match status" value="1"/>
</dbReference>
<keyword evidence="4" id="KW-0472">Membrane</keyword>
<dbReference type="STRING" id="349161.Dred_0473"/>
<evidence type="ECO:0000256" key="3">
    <source>
        <dbReference type="ARBA" id="ARBA00022475"/>
    </source>
</evidence>
<dbReference type="HOGENOM" id="CLU_008673_1_0_9"/>
<proteinExistence type="predicted"/>
<dbReference type="EMBL" id="CP000612">
    <property type="protein sequence ID" value="ABO49019.1"/>
    <property type="molecule type" value="Genomic_DNA"/>
</dbReference>
<dbReference type="Pfam" id="PF04069">
    <property type="entry name" value="OpuAC"/>
    <property type="match status" value="1"/>
</dbReference>
<dbReference type="PANTHER" id="PTHR47737">
    <property type="entry name" value="GLYCINE BETAINE/PROLINE BETAINE TRANSPORT SYSTEM PERMEASE PROTEIN PROW"/>
    <property type="match status" value="1"/>
</dbReference>
<keyword evidence="3" id="KW-1003">Cell membrane</keyword>
<evidence type="ECO:0000259" key="5">
    <source>
        <dbReference type="Pfam" id="PF04069"/>
    </source>
</evidence>
<dbReference type="AlphaFoldDB" id="A4J1R6"/>
<reference evidence="6 7" key="1">
    <citation type="submission" date="2007-03" db="EMBL/GenBank/DDBJ databases">
        <title>Complete sequence of Desulfotomaculum reducens MI-1.</title>
        <authorList>
            <consortium name="US DOE Joint Genome Institute"/>
            <person name="Copeland A."/>
            <person name="Lucas S."/>
            <person name="Lapidus A."/>
            <person name="Barry K."/>
            <person name="Detter J.C."/>
            <person name="Glavina del Rio T."/>
            <person name="Hammon N."/>
            <person name="Israni S."/>
            <person name="Dalin E."/>
            <person name="Tice H."/>
            <person name="Pitluck S."/>
            <person name="Sims D."/>
            <person name="Brettin T."/>
            <person name="Bruce D."/>
            <person name="Han C."/>
            <person name="Tapia R."/>
            <person name="Schmutz J."/>
            <person name="Larimer F."/>
            <person name="Land M."/>
            <person name="Hauser L."/>
            <person name="Kyrpides N."/>
            <person name="Kim E."/>
            <person name="Tebo B.M."/>
            <person name="Richardson P."/>
        </authorList>
    </citation>
    <scope>NUCLEOTIDE SEQUENCE [LARGE SCALE GENOMIC DNA]</scope>
    <source>
        <strain evidence="6 7">MI-1</strain>
    </source>
</reference>
<dbReference type="OrthoDB" id="9787902at2"/>
<evidence type="ECO:0000256" key="1">
    <source>
        <dbReference type="ARBA" id="ARBA00004236"/>
    </source>
</evidence>
<keyword evidence="7" id="KW-1185">Reference proteome</keyword>
<dbReference type="GO" id="GO:0015871">
    <property type="term" value="P:choline transport"/>
    <property type="evidence" value="ECO:0007669"/>
    <property type="project" value="TreeGrafter"/>
</dbReference>